<accession>A0A6H1U285</accession>
<keyword evidence="2" id="KW-1185">Reference proteome</keyword>
<dbReference type="EMBL" id="CP051167">
    <property type="protein sequence ID" value="QIZ72765.1"/>
    <property type="molecule type" value="Genomic_DNA"/>
</dbReference>
<proteinExistence type="predicted"/>
<sequence>MREIPALPALERTRHRDRLERERRAIAPGTRKGHPANLANLRFCKRSALKDSNGDRPPANPF</sequence>
<name>A0A6H1U285_9CYAN</name>
<dbReference type="KEGG" id="oxy:HCG48_20995"/>
<protein>
    <submittedName>
        <fullName evidence="1">Uncharacterized protein</fullName>
    </submittedName>
</protein>
<gene>
    <name evidence="1" type="ORF">HCG48_20995</name>
</gene>
<dbReference type="RefSeq" id="WP_168570912.1">
    <property type="nucleotide sequence ID" value="NZ_CP051167.1"/>
</dbReference>
<evidence type="ECO:0000313" key="2">
    <source>
        <dbReference type="Proteomes" id="UP000500857"/>
    </source>
</evidence>
<evidence type="ECO:0000313" key="1">
    <source>
        <dbReference type="EMBL" id="QIZ72765.1"/>
    </source>
</evidence>
<dbReference type="Proteomes" id="UP000500857">
    <property type="component" value="Chromosome"/>
</dbReference>
<dbReference type="AlphaFoldDB" id="A0A6H1U285"/>
<reference evidence="1 2" key="1">
    <citation type="submission" date="2020-04" db="EMBL/GenBank/DDBJ databases">
        <authorList>
            <person name="Basu S."/>
            <person name="Maruthanayagam V."/>
            <person name="Chakraborty S."/>
            <person name="Pramanik A."/>
            <person name="Mukherjee J."/>
            <person name="Brink B."/>
        </authorList>
    </citation>
    <scope>NUCLEOTIDE SEQUENCE [LARGE SCALE GENOMIC DNA]</scope>
    <source>
        <strain evidence="1 2">AP17</strain>
    </source>
</reference>
<organism evidence="1 2">
    <name type="scientific">Oxynema aestuarii AP17</name>
    <dbReference type="NCBI Taxonomy" id="2064643"/>
    <lineage>
        <taxon>Bacteria</taxon>
        <taxon>Bacillati</taxon>
        <taxon>Cyanobacteriota</taxon>
        <taxon>Cyanophyceae</taxon>
        <taxon>Oscillatoriophycideae</taxon>
        <taxon>Oscillatoriales</taxon>
        <taxon>Oscillatoriaceae</taxon>
        <taxon>Oxynema</taxon>
        <taxon>Oxynema aestuarii</taxon>
    </lineage>
</organism>